<accession>A0AA40K313</accession>
<organism evidence="2 3">
    <name type="scientific">Schizothecium vesticola</name>
    <dbReference type="NCBI Taxonomy" id="314040"/>
    <lineage>
        <taxon>Eukaryota</taxon>
        <taxon>Fungi</taxon>
        <taxon>Dikarya</taxon>
        <taxon>Ascomycota</taxon>
        <taxon>Pezizomycotina</taxon>
        <taxon>Sordariomycetes</taxon>
        <taxon>Sordariomycetidae</taxon>
        <taxon>Sordariales</taxon>
        <taxon>Schizotheciaceae</taxon>
        <taxon>Schizothecium</taxon>
    </lineage>
</organism>
<comment type="caution">
    <text evidence="2">The sequence shown here is derived from an EMBL/GenBank/DDBJ whole genome shotgun (WGS) entry which is preliminary data.</text>
</comment>
<dbReference type="AlphaFoldDB" id="A0AA40K313"/>
<feature type="compositionally biased region" description="Polar residues" evidence="1">
    <location>
        <begin position="1"/>
        <end position="16"/>
    </location>
</feature>
<evidence type="ECO:0000313" key="3">
    <source>
        <dbReference type="Proteomes" id="UP001172155"/>
    </source>
</evidence>
<sequence>MPEESQSVAQTLSSLTPLAALPGSTSPPRRAALRIHFPDAVVSQPGAHLGKQESAAAPSFSVSALALDNLLFPNCDLSPTTSAASHSSSGSRRLSQDPGSSCLLPRYLVAGLDLDPPFPSFPVMGPILHSMQADLTLATDELDPESADEFIPLQPAPEGVGAGAGRPVAAYMGPAPPGLSSPHRYMFMMWEQPAGVTGERIRDELGFGEDGVGLMTRMRWDQEMFERKLGLGRVVAGNYFVC</sequence>
<feature type="region of interest" description="Disordered" evidence="1">
    <location>
        <begin position="1"/>
        <end position="29"/>
    </location>
</feature>
<evidence type="ECO:0000256" key="1">
    <source>
        <dbReference type="SAM" id="MobiDB-lite"/>
    </source>
</evidence>
<dbReference type="InterPro" id="IPR008914">
    <property type="entry name" value="PEBP"/>
</dbReference>
<feature type="region of interest" description="Disordered" evidence="1">
    <location>
        <begin position="79"/>
        <end position="98"/>
    </location>
</feature>
<dbReference type="Proteomes" id="UP001172155">
    <property type="component" value="Unassembled WGS sequence"/>
</dbReference>
<dbReference type="SUPFAM" id="SSF49777">
    <property type="entry name" value="PEBP-like"/>
    <property type="match status" value="1"/>
</dbReference>
<evidence type="ECO:0000313" key="2">
    <source>
        <dbReference type="EMBL" id="KAK0743852.1"/>
    </source>
</evidence>
<dbReference type="Gene3D" id="3.90.280.10">
    <property type="entry name" value="PEBP-like"/>
    <property type="match status" value="1"/>
</dbReference>
<feature type="compositionally biased region" description="Low complexity" evidence="1">
    <location>
        <begin position="79"/>
        <end position="93"/>
    </location>
</feature>
<dbReference type="InterPro" id="IPR036610">
    <property type="entry name" value="PEBP-like_sf"/>
</dbReference>
<reference evidence="2" key="1">
    <citation type="submission" date="2023-06" db="EMBL/GenBank/DDBJ databases">
        <title>Genome-scale phylogeny and comparative genomics of the fungal order Sordariales.</title>
        <authorList>
            <consortium name="Lawrence Berkeley National Laboratory"/>
            <person name="Hensen N."/>
            <person name="Bonometti L."/>
            <person name="Westerberg I."/>
            <person name="Brannstrom I.O."/>
            <person name="Guillou S."/>
            <person name="Cros-Aarteil S."/>
            <person name="Calhoun S."/>
            <person name="Haridas S."/>
            <person name="Kuo A."/>
            <person name="Mondo S."/>
            <person name="Pangilinan J."/>
            <person name="Riley R."/>
            <person name="LaButti K."/>
            <person name="Andreopoulos B."/>
            <person name="Lipzen A."/>
            <person name="Chen C."/>
            <person name="Yanf M."/>
            <person name="Daum C."/>
            <person name="Ng V."/>
            <person name="Clum A."/>
            <person name="Steindorff A."/>
            <person name="Ohm R."/>
            <person name="Martin F."/>
            <person name="Silar P."/>
            <person name="Natvig D."/>
            <person name="Lalanne C."/>
            <person name="Gautier V."/>
            <person name="Ament-velasquez S.L."/>
            <person name="Kruys A."/>
            <person name="Hutchinson M.I."/>
            <person name="Powell A.J."/>
            <person name="Barry K."/>
            <person name="Miller A.N."/>
            <person name="Grigoriev I.V."/>
            <person name="Debuchy R."/>
            <person name="Gladieux P."/>
            <person name="Thoren M.H."/>
            <person name="Johannesson H."/>
        </authorList>
    </citation>
    <scope>NUCLEOTIDE SEQUENCE</scope>
    <source>
        <strain evidence="2">SMH3187-1</strain>
    </source>
</reference>
<name>A0AA40K313_9PEZI</name>
<dbReference type="EMBL" id="JAUKUD010000005">
    <property type="protein sequence ID" value="KAK0743852.1"/>
    <property type="molecule type" value="Genomic_DNA"/>
</dbReference>
<keyword evidence="3" id="KW-1185">Reference proteome</keyword>
<gene>
    <name evidence="2" type="ORF">B0T18DRAFT_329578</name>
</gene>
<protein>
    <submittedName>
        <fullName evidence="2">Phosphatidylethanolamine-binding protein</fullName>
    </submittedName>
</protein>
<proteinExistence type="predicted"/>
<dbReference type="Pfam" id="PF01161">
    <property type="entry name" value="PBP"/>
    <property type="match status" value="1"/>
</dbReference>
<dbReference type="InterPro" id="IPR035810">
    <property type="entry name" value="PEBP_euk"/>
</dbReference>
<dbReference type="CDD" id="cd00866">
    <property type="entry name" value="PEBP_euk"/>
    <property type="match status" value="1"/>
</dbReference>